<comment type="caution">
    <text evidence="2">The sequence shown here is derived from an EMBL/GenBank/DDBJ whole genome shotgun (WGS) entry which is preliminary data.</text>
</comment>
<evidence type="ECO:0000313" key="2">
    <source>
        <dbReference type="EMBL" id="CDH46599.1"/>
    </source>
</evidence>
<dbReference type="Gene3D" id="1.20.120.20">
    <property type="entry name" value="Apolipoprotein"/>
    <property type="match status" value="1"/>
</dbReference>
<dbReference type="EMBL" id="CBTK010000269">
    <property type="protein sequence ID" value="CDH46599.1"/>
    <property type="molecule type" value="Genomic_DNA"/>
</dbReference>
<keyword evidence="3" id="KW-1185">Reference proteome</keyword>
<dbReference type="InterPro" id="IPR008769">
    <property type="entry name" value="PhaF_PhaI"/>
</dbReference>
<accession>A0A7U7GE54</accession>
<proteinExistence type="predicted"/>
<reference evidence="2 3" key="1">
    <citation type="journal article" date="2014" name="ISME J.">
        <title>Candidatus Competibacter-lineage genomes retrieved from metagenomes reveal functional metabolic diversity.</title>
        <authorList>
            <person name="McIlroy S.J."/>
            <person name="Albertsen M."/>
            <person name="Andresen E.K."/>
            <person name="Saunders A.M."/>
            <person name="Kristiansen R."/>
            <person name="Stokholm-Bjerregaard M."/>
            <person name="Nielsen K.L."/>
            <person name="Nielsen P.H."/>
        </authorList>
    </citation>
    <scope>NUCLEOTIDE SEQUENCE [LARGE SCALE GENOMIC DNA]</scope>
    <source>
        <strain evidence="2 3">Run_B_J11</strain>
    </source>
</reference>
<protein>
    <submittedName>
        <fullName evidence="2">Uncharacterized protein</fullName>
    </submittedName>
</protein>
<dbReference type="AlphaFoldDB" id="A0A7U7GE54"/>
<dbReference type="PANTHER" id="PTHR38664:SF1">
    <property type="entry name" value="SLR0058 PROTEIN"/>
    <property type="match status" value="1"/>
</dbReference>
<dbReference type="PANTHER" id="PTHR38664">
    <property type="entry name" value="SLR0058 PROTEIN"/>
    <property type="match status" value="1"/>
</dbReference>
<evidence type="ECO:0000256" key="1">
    <source>
        <dbReference type="SAM" id="Coils"/>
    </source>
</evidence>
<evidence type="ECO:0000313" key="3">
    <source>
        <dbReference type="Proteomes" id="UP000019184"/>
    </source>
</evidence>
<gene>
    <name evidence="2" type="ORF">BN874_530028</name>
</gene>
<keyword evidence="1" id="KW-0175">Coiled coil</keyword>
<sequence>MFALILAAKVDTIINGNPGDSRKECDVSNNTKEQAPESMVNQLKTAVDKAQEEAGKVVDSLVKEGGKLRDQTLKLAEEAVGEVKERVDEVRGRVEEAKVKATDTLDNLEQLFEERVARALKRLGVPTRDDVQGIAKRLEEMNGLLRTLADERCAAEAAAVPEDGKDDLKLINGIGPVLEGKLNGAGICSYRQIAALTDTAIEHIESEVIHSSGRIRREDWIGQAGMRYLEKYGTPL</sequence>
<dbReference type="Pfam" id="PF05597">
    <property type="entry name" value="Phasin"/>
    <property type="match status" value="1"/>
</dbReference>
<dbReference type="Proteomes" id="UP000019184">
    <property type="component" value="Unassembled WGS sequence"/>
</dbReference>
<name>A0A7U7GE54_9GAMM</name>
<feature type="coiled-coil region" evidence="1">
    <location>
        <begin position="73"/>
        <end position="114"/>
    </location>
</feature>
<organism evidence="2 3">
    <name type="scientific">Candidatus Contendobacter odensis Run_B_J11</name>
    <dbReference type="NCBI Taxonomy" id="1400861"/>
    <lineage>
        <taxon>Bacteria</taxon>
        <taxon>Pseudomonadati</taxon>
        <taxon>Pseudomonadota</taxon>
        <taxon>Gammaproteobacteria</taxon>
        <taxon>Candidatus Competibacteraceae</taxon>
        <taxon>Candidatus Contendibacter</taxon>
    </lineage>
</organism>